<evidence type="ECO:0000313" key="13">
    <source>
        <dbReference type="Proteomes" id="UP000605846"/>
    </source>
</evidence>
<dbReference type="SUPFAM" id="SSF52279">
    <property type="entry name" value="Beta-D-glucan exohydrolase, C-terminal domain"/>
    <property type="match status" value="1"/>
</dbReference>
<dbReference type="AlphaFoldDB" id="A0A8H7BZL6"/>
<dbReference type="FunFam" id="3.20.20.300:FF:000002">
    <property type="entry name" value="Probable beta-glucosidase"/>
    <property type="match status" value="1"/>
</dbReference>
<dbReference type="Gene3D" id="2.60.40.10">
    <property type="entry name" value="Immunoglobulins"/>
    <property type="match status" value="1"/>
</dbReference>
<feature type="domain" description="Fibronectin type III-like" evidence="11">
    <location>
        <begin position="626"/>
        <end position="693"/>
    </location>
</feature>
<reference evidence="12" key="1">
    <citation type="submission" date="2020-01" db="EMBL/GenBank/DDBJ databases">
        <title>Genome Sequencing of Three Apophysomyces-Like Fungal Strains Confirms a Novel Fungal Genus in the Mucoromycota with divergent Burkholderia-like Endosymbiotic Bacteria.</title>
        <authorList>
            <person name="Stajich J.E."/>
            <person name="Macias A.M."/>
            <person name="Carter-House D."/>
            <person name="Lovett B."/>
            <person name="Kasson L.R."/>
            <person name="Berry K."/>
            <person name="Grigoriev I."/>
            <person name="Chang Y."/>
            <person name="Spatafora J."/>
            <person name="Kasson M.T."/>
        </authorList>
    </citation>
    <scope>NUCLEOTIDE SEQUENCE</scope>
    <source>
        <strain evidence="12">NRRL A-21654</strain>
    </source>
</reference>
<dbReference type="InterPro" id="IPR013783">
    <property type="entry name" value="Ig-like_fold"/>
</dbReference>
<dbReference type="OrthoDB" id="416222at2759"/>
<comment type="similarity">
    <text evidence="3">Belongs to the glycosyl hydrolase 3 family.</text>
</comment>
<dbReference type="Pfam" id="PF01915">
    <property type="entry name" value="Glyco_hydro_3_C"/>
    <property type="match status" value="1"/>
</dbReference>
<dbReference type="InterPro" id="IPR002772">
    <property type="entry name" value="Glyco_hydro_3_C"/>
</dbReference>
<dbReference type="InterPro" id="IPR035979">
    <property type="entry name" value="RBD_domain_sf"/>
</dbReference>
<evidence type="ECO:0000313" key="12">
    <source>
        <dbReference type="EMBL" id="KAF7732300.1"/>
    </source>
</evidence>
<dbReference type="SMART" id="SM01217">
    <property type="entry name" value="Fn3_like"/>
    <property type="match status" value="1"/>
</dbReference>
<organism evidence="12 13">
    <name type="scientific">Apophysomyces ossiformis</name>
    <dbReference type="NCBI Taxonomy" id="679940"/>
    <lineage>
        <taxon>Eukaryota</taxon>
        <taxon>Fungi</taxon>
        <taxon>Fungi incertae sedis</taxon>
        <taxon>Mucoromycota</taxon>
        <taxon>Mucoromycotina</taxon>
        <taxon>Mucoromycetes</taxon>
        <taxon>Mucorales</taxon>
        <taxon>Mucorineae</taxon>
        <taxon>Mucoraceae</taxon>
        <taxon>Apophysomyces</taxon>
    </lineage>
</organism>
<feature type="transmembrane region" description="Helical" evidence="10">
    <location>
        <begin position="7"/>
        <end position="29"/>
    </location>
</feature>
<dbReference type="InterPro" id="IPR012677">
    <property type="entry name" value="Nucleotide-bd_a/b_plait_sf"/>
</dbReference>
<name>A0A8H7BZL6_9FUNG</name>
<dbReference type="InterPro" id="IPR001764">
    <property type="entry name" value="Glyco_hydro_3_N"/>
</dbReference>
<evidence type="ECO:0000256" key="10">
    <source>
        <dbReference type="SAM" id="Phobius"/>
    </source>
</evidence>
<dbReference type="SUPFAM" id="SSF51445">
    <property type="entry name" value="(Trans)glycosidases"/>
    <property type="match status" value="1"/>
</dbReference>
<proteinExistence type="inferred from homology"/>
<accession>A0A8H7BZL6</accession>
<dbReference type="SUPFAM" id="SSF54928">
    <property type="entry name" value="RNA-binding domain, RBD"/>
    <property type="match status" value="1"/>
</dbReference>
<evidence type="ECO:0000256" key="6">
    <source>
        <dbReference type="ARBA" id="ARBA00023001"/>
    </source>
</evidence>
<keyword evidence="13" id="KW-1185">Reference proteome</keyword>
<dbReference type="CDD" id="cd00590">
    <property type="entry name" value="RRM_SF"/>
    <property type="match status" value="1"/>
</dbReference>
<dbReference type="Pfam" id="PF14310">
    <property type="entry name" value="Fn3-like"/>
    <property type="match status" value="1"/>
</dbReference>
<dbReference type="InterPro" id="IPR050288">
    <property type="entry name" value="Cellulose_deg_GH3"/>
</dbReference>
<gene>
    <name evidence="12" type="ORF">EC973_005196</name>
</gene>
<dbReference type="PRINTS" id="PR00133">
    <property type="entry name" value="GLHYDRLASE3"/>
</dbReference>
<evidence type="ECO:0000259" key="11">
    <source>
        <dbReference type="SMART" id="SM01217"/>
    </source>
</evidence>
<dbReference type="Pfam" id="PF00933">
    <property type="entry name" value="Glyco_hydro_3"/>
    <property type="match status" value="1"/>
</dbReference>
<evidence type="ECO:0000256" key="3">
    <source>
        <dbReference type="ARBA" id="ARBA00005336"/>
    </source>
</evidence>
<dbReference type="EMBL" id="JABAYA010000003">
    <property type="protein sequence ID" value="KAF7732300.1"/>
    <property type="molecule type" value="Genomic_DNA"/>
</dbReference>
<comment type="pathway">
    <text evidence="2">Glycan metabolism; cellulose degradation.</text>
</comment>
<evidence type="ECO:0000256" key="7">
    <source>
        <dbReference type="ARBA" id="ARBA00023277"/>
    </source>
</evidence>
<comment type="catalytic activity">
    <reaction evidence="1">
        <text>Hydrolysis of terminal, non-reducing beta-D-glucosyl residues with release of beta-D-glucose.</text>
        <dbReference type="EC" id="3.2.1.21"/>
    </reaction>
</comment>
<keyword evidence="6" id="KW-0136">Cellulose degradation</keyword>
<dbReference type="Gene3D" id="3.20.20.300">
    <property type="entry name" value="Glycoside hydrolase, family 3, N-terminal domain"/>
    <property type="match status" value="1"/>
</dbReference>
<keyword evidence="10" id="KW-0472">Membrane</keyword>
<dbReference type="GO" id="GO:0003676">
    <property type="term" value="F:nucleic acid binding"/>
    <property type="evidence" value="ECO:0007669"/>
    <property type="project" value="InterPro"/>
</dbReference>
<keyword evidence="10" id="KW-1133">Transmembrane helix</keyword>
<keyword evidence="5" id="KW-0378">Hydrolase</keyword>
<keyword evidence="10" id="KW-0812">Transmembrane</keyword>
<dbReference type="GO" id="GO:0030245">
    <property type="term" value="P:cellulose catabolic process"/>
    <property type="evidence" value="ECO:0007669"/>
    <property type="project" value="UniProtKB-KW"/>
</dbReference>
<dbReference type="Gene3D" id="3.30.70.330">
    <property type="match status" value="1"/>
</dbReference>
<evidence type="ECO:0000256" key="5">
    <source>
        <dbReference type="ARBA" id="ARBA00022801"/>
    </source>
</evidence>
<keyword evidence="8" id="KW-0326">Glycosidase</keyword>
<dbReference type="GO" id="GO:0008422">
    <property type="term" value="F:beta-glucosidase activity"/>
    <property type="evidence" value="ECO:0007669"/>
    <property type="project" value="UniProtKB-EC"/>
</dbReference>
<sequence>MVVYKKQFFLAVAILAFMYLVAFLVLSLYSIRASTFTLLSWDEAYAKADQLVNRMSLEQKVNITTGIGWANGPCVGGTPAIHDPEFPSLCLNDGPMGIRFGLLSSTGVAGINAAASFDKLAIYQRGVYMGNEFRRKGIHAQLGPSMNLMRVPNGGRGWEGFGEDPYLSGVAAAETIRGTQSQGVMAVAKHFVGNEQEYLREQQSTEMDERTLREVYAWPFARSIEAGVASVMCSYNLFRGIYACENDHLMNKVLKKDLAFKGFIQSDWCAVHSTAPTANGGLDMNMPGDYVLGQGGGYFGEHLVYAVKTGAVLEDRINDMVRRIVAAWYKLGQDKGFPETNLDVFRPERDMKVNVQDDHHILIRHMGAISTVLLRNTDTILPLQSELGSISLFGSDAGPNPELPVEAIQKRASSSTRVTWLPNDWDLKSAANTARDSDIAIVFAQADSGEEFITVDGNHGDRKNLSLWHNGDELVGSQIHIRAVADANKNTIVVIHSVGAVLMPWADHPNIKAILWPGLPGQESGNSLADVLFGDVNPSARLPFTIAKKEEDYPAKIINDLVNVYAEGIFVGYRWFDARKINPLFEFGFGLSYTKFFYSDLHVQAREGQAFATLAVENVGERDGAEVVQAYIEFPEPAGEPPKILRGFEKVFLTKGTKAQVQFTFGRTELSYWANDSWVIPAGQFVLHIGARQVRKDRKNRERAPASPLVQIEGLPMTATMEDIRKLARESFPQGDKSIREICFRRTPEFNFTGTCVLHMTSPEAAKSIIDYAHRRLLGGNLMKANYVNVQSGDAAEALRRFRSPELMSVADPTSAASRSVVIVGFPRTTTPDVVMGYLRTKNFFPIEGVPDSVVQLKTKSMAAVSKFLVKFDSESEAWRCVRAFHNTDYNWNKHKETLKLRVSVVY</sequence>
<dbReference type="PANTHER" id="PTHR42715">
    <property type="entry name" value="BETA-GLUCOSIDASE"/>
    <property type="match status" value="1"/>
</dbReference>
<protein>
    <recommendedName>
        <fullName evidence="4">beta-glucosidase</fullName>
        <ecNumber evidence="4">3.2.1.21</ecNumber>
    </recommendedName>
</protein>
<dbReference type="Proteomes" id="UP000605846">
    <property type="component" value="Unassembled WGS sequence"/>
</dbReference>
<evidence type="ECO:0000256" key="9">
    <source>
        <dbReference type="ARBA" id="ARBA00023326"/>
    </source>
</evidence>
<comment type="caution">
    <text evidence="12">The sequence shown here is derived from an EMBL/GenBank/DDBJ whole genome shotgun (WGS) entry which is preliminary data.</text>
</comment>
<dbReference type="PANTHER" id="PTHR42715:SF2">
    <property type="entry name" value="BETA-GLUCOSIDASE F-RELATED"/>
    <property type="match status" value="1"/>
</dbReference>
<keyword evidence="7" id="KW-0119">Carbohydrate metabolism</keyword>
<evidence type="ECO:0000256" key="8">
    <source>
        <dbReference type="ARBA" id="ARBA00023295"/>
    </source>
</evidence>
<dbReference type="InterPro" id="IPR017853">
    <property type="entry name" value="GH"/>
</dbReference>
<evidence type="ECO:0000256" key="2">
    <source>
        <dbReference type="ARBA" id="ARBA00004987"/>
    </source>
</evidence>
<dbReference type="InterPro" id="IPR036881">
    <property type="entry name" value="Glyco_hydro_3_C_sf"/>
</dbReference>
<dbReference type="EC" id="3.2.1.21" evidence="4"/>
<evidence type="ECO:0000256" key="1">
    <source>
        <dbReference type="ARBA" id="ARBA00000448"/>
    </source>
</evidence>
<dbReference type="InterPro" id="IPR036962">
    <property type="entry name" value="Glyco_hydro_3_N_sf"/>
</dbReference>
<dbReference type="InterPro" id="IPR026891">
    <property type="entry name" value="Fn3-like"/>
</dbReference>
<evidence type="ECO:0000256" key="4">
    <source>
        <dbReference type="ARBA" id="ARBA00012744"/>
    </source>
</evidence>
<dbReference type="Gene3D" id="3.40.50.1700">
    <property type="entry name" value="Glycoside hydrolase family 3 C-terminal domain"/>
    <property type="match status" value="1"/>
</dbReference>
<keyword evidence="9" id="KW-0624">Polysaccharide degradation</keyword>